<dbReference type="FunFam" id="3.30.70.270:FF:000001">
    <property type="entry name" value="Diguanylate cyclase domain protein"/>
    <property type="match status" value="1"/>
</dbReference>
<dbReference type="EC" id="2.7.7.65" evidence="2"/>
<evidence type="ECO:0000259" key="5">
    <source>
        <dbReference type="PROSITE" id="PS50887"/>
    </source>
</evidence>
<dbReference type="CDD" id="cd01949">
    <property type="entry name" value="GGDEF"/>
    <property type="match status" value="1"/>
</dbReference>
<dbReference type="PANTHER" id="PTHR45138:SF9">
    <property type="entry name" value="DIGUANYLATE CYCLASE DGCM-RELATED"/>
    <property type="match status" value="1"/>
</dbReference>
<protein>
    <recommendedName>
        <fullName evidence="2">diguanylate cyclase</fullName>
        <ecNumber evidence="2">2.7.7.65</ecNumber>
    </recommendedName>
</protein>
<evidence type="ECO:0000256" key="1">
    <source>
        <dbReference type="ARBA" id="ARBA00001946"/>
    </source>
</evidence>
<dbReference type="InterPro" id="IPR029787">
    <property type="entry name" value="Nucleotide_cyclase"/>
</dbReference>
<dbReference type="STRING" id="1122252.SAMN05660443_1513"/>
<dbReference type="EMBL" id="FOLH01000003">
    <property type="protein sequence ID" value="SFC12526.1"/>
    <property type="molecule type" value="Genomic_DNA"/>
</dbReference>
<proteinExistence type="predicted"/>
<dbReference type="InterPro" id="IPR032710">
    <property type="entry name" value="NTF2-like_dom_sf"/>
</dbReference>
<dbReference type="Pfam" id="PF00990">
    <property type="entry name" value="GGDEF"/>
    <property type="match status" value="1"/>
</dbReference>
<evidence type="ECO:0000313" key="7">
    <source>
        <dbReference type="Proteomes" id="UP000199058"/>
    </source>
</evidence>
<dbReference type="SMART" id="SM00267">
    <property type="entry name" value="GGDEF"/>
    <property type="match status" value="1"/>
</dbReference>
<dbReference type="GO" id="GO:0052621">
    <property type="term" value="F:diguanylate cyclase activity"/>
    <property type="evidence" value="ECO:0007669"/>
    <property type="project" value="UniProtKB-EC"/>
</dbReference>
<keyword evidence="4" id="KW-0175">Coiled coil</keyword>
<sequence length="335" mass="37951">MKDNSHLSEVGQAFIRYLDLYFIERDLEASLKLLHPAIKGYGTGLDERIFSLADAKKVASRDIEQAPNPVHYELTQLLVDQPSDHLGLVTCELNIKTRILDQELKLNSIRCSCVLLNKKQNWLLYHLHLSLPTNDHGEGESYPIKELEENNQLLQRLVSEKTQELNQALQEISQLAATDPLTGLHNRLQIDKILGQEFLRLDVEKTDLAIILIDLDYFKDINDYHGHLIGDQVLQEVAQLFQDHIRPQDFAGRWGGEEFIIICPQLDQAQALLLAEKLRSQLASHLFTLPVSQTASFGVAQYQPGDTRASLLQRADQALYLAKEAGRNRVSSGPF</sequence>
<dbReference type="Gene3D" id="3.30.70.270">
    <property type="match status" value="1"/>
</dbReference>
<dbReference type="InterPro" id="IPR043128">
    <property type="entry name" value="Rev_trsase/Diguanyl_cyclase"/>
</dbReference>
<evidence type="ECO:0000256" key="4">
    <source>
        <dbReference type="SAM" id="Coils"/>
    </source>
</evidence>
<dbReference type="SUPFAM" id="SSF55073">
    <property type="entry name" value="Nucleotide cyclase"/>
    <property type="match status" value="1"/>
</dbReference>
<dbReference type="OrthoDB" id="5296913at2"/>
<comment type="cofactor">
    <cofactor evidence="1">
        <name>Mg(2+)</name>
        <dbReference type="ChEBI" id="CHEBI:18420"/>
    </cofactor>
</comment>
<dbReference type="InterPro" id="IPR000160">
    <property type="entry name" value="GGDEF_dom"/>
</dbReference>
<dbReference type="NCBIfam" id="TIGR00254">
    <property type="entry name" value="GGDEF"/>
    <property type="match status" value="1"/>
</dbReference>
<dbReference type="PROSITE" id="PS50887">
    <property type="entry name" value="GGDEF"/>
    <property type="match status" value="1"/>
</dbReference>
<organism evidence="6 7">
    <name type="scientific">Marinospirillum celere</name>
    <dbReference type="NCBI Taxonomy" id="1122252"/>
    <lineage>
        <taxon>Bacteria</taxon>
        <taxon>Pseudomonadati</taxon>
        <taxon>Pseudomonadota</taxon>
        <taxon>Gammaproteobacteria</taxon>
        <taxon>Oceanospirillales</taxon>
        <taxon>Oceanospirillaceae</taxon>
        <taxon>Marinospirillum</taxon>
    </lineage>
</organism>
<dbReference type="GO" id="GO:0043709">
    <property type="term" value="P:cell adhesion involved in single-species biofilm formation"/>
    <property type="evidence" value="ECO:0007669"/>
    <property type="project" value="TreeGrafter"/>
</dbReference>
<reference evidence="6 7" key="1">
    <citation type="submission" date="2016-10" db="EMBL/GenBank/DDBJ databases">
        <authorList>
            <person name="de Groot N.N."/>
        </authorList>
    </citation>
    <scope>NUCLEOTIDE SEQUENCE [LARGE SCALE GENOMIC DNA]</scope>
    <source>
        <strain evidence="6 7">DSM 18438</strain>
    </source>
</reference>
<dbReference type="InterPro" id="IPR050469">
    <property type="entry name" value="Diguanylate_Cyclase"/>
</dbReference>
<dbReference type="Proteomes" id="UP000199058">
    <property type="component" value="Unassembled WGS sequence"/>
</dbReference>
<dbReference type="InterPro" id="IPR037401">
    <property type="entry name" value="SnoaL-like"/>
</dbReference>
<name>A0A1I1GM37_9GAMM</name>
<dbReference type="RefSeq" id="WP_091961485.1">
    <property type="nucleotide sequence ID" value="NZ_FOLH01000003.1"/>
</dbReference>
<dbReference type="Gene3D" id="3.10.450.50">
    <property type="match status" value="1"/>
</dbReference>
<dbReference type="SUPFAM" id="SSF54427">
    <property type="entry name" value="NTF2-like"/>
    <property type="match status" value="1"/>
</dbReference>
<feature type="coiled-coil region" evidence="4">
    <location>
        <begin position="144"/>
        <end position="178"/>
    </location>
</feature>
<comment type="catalytic activity">
    <reaction evidence="3">
        <text>2 GTP = 3',3'-c-di-GMP + 2 diphosphate</text>
        <dbReference type="Rhea" id="RHEA:24898"/>
        <dbReference type="ChEBI" id="CHEBI:33019"/>
        <dbReference type="ChEBI" id="CHEBI:37565"/>
        <dbReference type="ChEBI" id="CHEBI:58805"/>
        <dbReference type="EC" id="2.7.7.65"/>
    </reaction>
</comment>
<dbReference type="GO" id="GO:0005886">
    <property type="term" value="C:plasma membrane"/>
    <property type="evidence" value="ECO:0007669"/>
    <property type="project" value="TreeGrafter"/>
</dbReference>
<keyword evidence="7" id="KW-1185">Reference proteome</keyword>
<evidence type="ECO:0000256" key="3">
    <source>
        <dbReference type="ARBA" id="ARBA00034247"/>
    </source>
</evidence>
<gene>
    <name evidence="6" type="ORF">SAMN05660443_1513</name>
</gene>
<evidence type="ECO:0000313" key="6">
    <source>
        <dbReference type="EMBL" id="SFC12526.1"/>
    </source>
</evidence>
<dbReference type="AlphaFoldDB" id="A0A1I1GM37"/>
<dbReference type="PANTHER" id="PTHR45138">
    <property type="entry name" value="REGULATORY COMPONENTS OF SENSORY TRANSDUCTION SYSTEM"/>
    <property type="match status" value="1"/>
</dbReference>
<feature type="domain" description="GGDEF" evidence="5">
    <location>
        <begin position="206"/>
        <end position="335"/>
    </location>
</feature>
<dbReference type="Pfam" id="PF13474">
    <property type="entry name" value="SnoaL_3"/>
    <property type="match status" value="1"/>
</dbReference>
<dbReference type="GO" id="GO:1902201">
    <property type="term" value="P:negative regulation of bacterial-type flagellum-dependent cell motility"/>
    <property type="evidence" value="ECO:0007669"/>
    <property type="project" value="TreeGrafter"/>
</dbReference>
<accession>A0A1I1GM37</accession>
<evidence type="ECO:0000256" key="2">
    <source>
        <dbReference type="ARBA" id="ARBA00012528"/>
    </source>
</evidence>